<dbReference type="Gene3D" id="2.40.30.170">
    <property type="match status" value="1"/>
</dbReference>
<feature type="domain" description="Multidrug resistance protein MdtA-like alpha-helical hairpin" evidence="5">
    <location>
        <begin position="107"/>
        <end position="174"/>
    </location>
</feature>
<evidence type="ECO:0000313" key="9">
    <source>
        <dbReference type="EMBL" id="NQX30429.1"/>
    </source>
</evidence>
<feature type="domain" description="Multidrug resistance protein MdtA-like beta-barrel" evidence="7">
    <location>
        <begin position="235"/>
        <end position="298"/>
    </location>
</feature>
<feature type="domain" description="Multidrug resistance protein MdtA-like barrel-sandwich hybrid" evidence="6">
    <location>
        <begin position="65"/>
        <end position="206"/>
    </location>
</feature>
<dbReference type="Gene3D" id="2.40.50.100">
    <property type="match status" value="1"/>
</dbReference>
<dbReference type="InterPro" id="IPR058625">
    <property type="entry name" value="MdtA-like_BSH"/>
</dbReference>
<comment type="caution">
    <text evidence="9">The sequence shown here is derived from an EMBL/GenBank/DDBJ whole genome shotgun (WGS) entry which is preliminary data.</text>
</comment>
<keyword evidence="4" id="KW-0732">Signal</keyword>
<organism evidence="9 10">
    <name type="scientific">Pedobacter boryungensis</name>
    <dbReference type="NCBI Taxonomy" id="869962"/>
    <lineage>
        <taxon>Bacteria</taxon>
        <taxon>Pseudomonadati</taxon>
        <taxon>Bacteroidota</taxon>
        <taxon>Sphingobacteriia</taxon>
        <taxon>Sphingobacteriales</taxon>
        <taxon>Sphingobacteriaceae</taxon>
        <taxon>Pedobacter</taxon>
    </lineage>
</organism>
<dbReference type="PANTHER" id="PTHR30158">
    <property type="entry name" value="ACRA/E-RELATED COMPONENT OF DRUG EFFLUX TRANSPORTER"/>
    <property type="match status" value="1"/>
</dbReference>
<feature type="chain" id="PRO_5045303368" evidence="4">
    <location>
        <begin position="23"/>
        <end position="389"/>
    </location>
</feature>
<evidence type="ECO:0000313" key="10">
    <source>
        <dbReference type="Proteomes" id="UP000762110"/>
    </source>
</evidence>
<dbReference type="InterPro" id="IPR058627">
    <property type="entry name" value="MdtA-like_C"/>
</dbReference>
<evidence type="ECO:0000256" key="4">
    <source>
        <dbReference type="SAM" id="SignalP"/>
    </source>
</evidence>
<evidence type="ECO:0000256" key="2">
    <source>
        <dbReference type="ARBA" id="ARBA00009477"/>
    </source>
</evidence>
<keyword evidence="3" id="KW-0175">Coiled coil</keyword>
<dbReference type="PROSITE" id="PS51257">
    <property type="entry name" value="PROKAR_LIPOPROTEIN"/>
    <property type="match status" value="1"/>
</dbReference>
<dbReference type="Gene3D" id="2.40.420.20">
    <property type="match status" value="1"/>
</dbReference>
<reference evidence="9 10" key="1">
    <citation type="submission" date="2020-05" db="EMBL/GenBank/DDBJ databases">
        <title>Description of Pedobacter foliorum sp. nov.</title>
        <authorList>
            <person name="Qi S."/>
            <person name="Carlier A."/>
            <person name="Cnockaert M."/>
            <person name="Vandamme P."/>
        </authorList>
    </citation>
    <scope>NUCLEOTIDE SEQUENCE [LARGE SCALE GENOMIC DNA]</scope>
    <source>
        <strain evidence="9 10">LMG 31300</strain>
    </source>
</reference>
<evidence type="ECO:0000259" key="8">
    <source>
        <dbReference type="Pfam" id="PF25967"/>
    </source>
</evidence>
<sequence>MKTTIRLSIILFLGAILASCSGKDEKAAQAAAAAGEPQPYPVFEVSTQNTTLDSDYPATIQGIQNIDIRPKVDGFIERIYVDEGAFVRKGQMLFTINAPQYEQQVRTASAAISSAEADVSAAQLQVNKTKPLVDKDIISKYELESAQLILQSKRAALAQAKAALVNAKVNLGYTRITSPVDGVVGSLPFKTGSLVSGTSTQPLTTISNTSKVYAYFSLNEKQLLDFSNIYKGKNLTEQMKNIPAVSLILADGTVYAQNGKIESINGQINTSTGSASLRATFPNANSILKNGASAMVRIPQHVNDIILIPQKSTTDLQGKKFVYLLGDSAKVTNTPVEVMEITKGKFYVVTKGLKAGDKVVLEGFQSLKDGTKIKPQELNADSVYAEIKK</sequence>
<keyword evidence="10" id="KW-1185">Reference proteome</keyword>
<dbReference type="Gene3D" id="1.10.287.470">
    <property type="entry name" value="Helix hairpin bin"/>
    <property type="match status" value="1"/>
</dbReference>
<name>A0ABX2DA27_9SPHI</name>
<dbReference type="InterPro" id="IPR058624">
    <property type="entry name" value="MdtA-like_HH"/>
</dbReference>
<feature type="coiled-coil region" evidence="3">
    <location>
        <begin position="143"/>
        <end position="170"/>
    </location>
</feature>
<dbReference type="RefSeq" id="WP_173268624.1">
    <property type="nucleotide sequence ID" value="NZ_JABMKV010000001.1"/>
</dbReference>
<feature type="domain" description="Multidrug resistance protein MdtA-like C-terminal permuted SH3" evidence="8">
    <location>
        <begin position="305"/>
        <end position="365"/>
    </location>
</feature>
<proteinExistence type="inferred from homology"/>
<dbReference type="InterPro" id="IPR006143">
    <property type="entry name" value="RND_pump_MFP"/>
</dbReference>
<evidence type="ECO:0000259" key="5">
    <source>
        <dbReference type="Pfam" id="PF25876"/>
    </source>
</evidence>
<dbReference type="Pfam" id="PF25944">
    <property type="entry name" value="Beta-barrel_RND"/>
    <property type="match status" value="1"/>
</dbReference>
<dbReference type="SUPFAM" id="SSF111369">
    <property type="entry name" value="HlyD-like secretion proteins"/>
    <property type="match status" value="1"/>
</dbReference>
<dbReference type="NCBIfam" id="TIGR01730">
    <property type="entry name" value="RND_mfp"/>
    <property type="match status" value="1"/>
</dbReference>
<comment type="similarity">
    <text evidence="2">Belongs to the membrane fusion protein (MFP) (TC 8.A.1) family.</text>
</comment>
<gene>
    <name evidence="9" type="ORF">HQN85_01730</name>
</gene>
<evidence type="ECO:0000256" key="1">
    <source>
        <dbReference type="ARBA" id="ARBA00004196"/>
    </source>
</evidence>
<dbReference type="InterPro" id="IPR058626">
    <property type="entry name" value="MdtA-like_b-barrel"/>
</dbReference>
<dbReference type="Pfam" id="PF25876">
    <property type="entry name" value="HH_MFP_RND"/>
    <property type="match status" value="1"/>
</dbReference>
<dbReference type="Pfam" id="PF25967">
    <property type="entry name" value="RND-MFP_C"/>
    <property type="match status" value="1"/>
</dbReference>
<protein>
    <submittedName>
        <fullName evidence="9">Efflux RND transporter periplasmic adaptor subunit</fullName>
    </submittedName>
</protein>
<evidence type="ECO:0000259" key="6">
    <source>
        <dbReference type="Pfam" id="PF25917"/>
    </source>
</evidence>
<dbReference type="EMBL" id="JABMKV010000001">
    <property type="protein sequence ID" value="NQX30429.1"/>
    <property type="molecule type" value="Genomic_DNA"/>
</dbReference>
<dbReference type="Proteomes" id="UP000762110">
    <property type="component" value="Unassembled WGS sequence"/>
</dbReference>
<dbReference type="Pfam" id="PF25917">
    <property type="entry name" value="BSH_RND"/>
    <property type="match status" value="1"/>
</dbReference>
<feature type="signal peptide" evidence="4">
    <location>
        <begin position="1"/>
        <end position="22"/>
    </location>
</feature>
<comment type="subcellular location">
    <subcellularLocation>
        <location evidence="1">Cell envelope</location>
    </subcellularLocation>
</comment>
<accession>A0ABX2DA27</accession>
<evidence type="ECO:0000259" key="7">
    <source>
        <dbReference type="Pfam" id="PF25944"/>
    </source>
</evidence>
<dbReference type="PANTHER" id="PTHR30158:SF23">
    <property type="entry name" value="MULTIDRUG RESISTANCE PROTEIN MEXA"/>
    <property type="match status" value="1"/>
</dbReference>
<evidence type="ECO:0000256" key="3">
    <source>
        <dbReference type="SAM" id="Coils"/>
    </source>
</evidence>